<accession>A0A1I1MIR6</accession>
<dbReference type="InterPro" id="IPR001119">
    <property type="entry name" value="SLH_dom"/>
</dbReference>
<feature type="chain" id="PRO_5011583323" evidence="2">
    <location>
        <begin position="25"/>
        <end position="690"/>
    </location>
</feature>
<dbReference type="RefSeq" id="WP_090090968.1">
    <property type="nucleotide sequence ID" value="NZ_FOMG01000011.1"/>
</dbReference>
<name>A0A1I1MIR6_9CLOT</name>
<evidence type="ECO:0000313" key="5">
    <source>
        <dbReference type="Proteomes" id="UP000199263"/>
    </source>
</evidence>
<proteinExistence type="predicted"/>
<dbReference type="EMBL" id="FOMG01000011">
    <property type="protein sequence ID" value="SFC85016.1"/>
    <property type="molecule type" value="Genomic_DNA"/>
</dbReference>
<evidence type="ECO:0000256" key="2">
    <source>
        <dbReference type="SAM" id="SignalP"/>
    </source>
</evidence>
<dbReference type="AlphaFoldDB" id="A0A1I1MIR6"/>
<organism evidence="4 5">
    <name type="scientific">Clostridium uliginosum</name>
    <dbReference type="NCBI Taxonomy" id="119641"/>
    <lineage>
        <taxon>Bacteria</taxon>
        <taxon>Bacillati</taxon>
        <taxon>Bacillota</taxon>
        <taxon>Clostridia</taxon>
        <taxon>Eubacteriales</taxon>
        <taxon>Clostridiaceae</taxon>
        <taxon>Clostridium</taxon>
    </lineage>
</organism>
<dbReference type="OrthoDB" id="2473368at2"/>
<feature type="domain" description="SLH" evidence="3">
    <location>
        <begin position="632"/>
        <end position="690"/>
    </location>
</feature>
<protein>
    <submittedName>
        <fullName evidence="4">S-layer homology domain-containing protein</fullName>
    </submittedName>
</protein>
<evidence type="ECO:0000259" key="3">
    <source>
        <dbReference type="PROSITE" id="PS51272"/>
    </source>
</evidence>
<sequence length="690" mass="78765">MKNKRFLSLILTFFLLILPAPVFAAETDSKSLEQAITAAKNIITVPDDYTNFTHSSSGSGTSSDKVTTWKLTWKKDQSDYGEIHALIDENKNLYEYNKYCINDISSGLAQITKEEAKNSAEKFLSKVFPSSSNQMKLIDTKTNNFQDNKYTFIYQQFSNDVPISFSSVNIGVNKYTGEVTTFNRLTQNVANKIFEYPTLDNKIDYATAKKAYLDKLGLDLKYYSYYDYSQKKLNIFPAYSVNNSNLQAIDAKTGAAIKLYNENNIYMANKMNLSEGMADKINTLTAEEENAIKNVSGLITKEKAESILKSHIDLIDSNMKLIDASLNKDYLNDEYIWQLTFEGGYGKVNAKSEELISFNYYSQEAKGDKNISQNEALDMAEQFLKQVAPDKFSSTKYNSAYELILNTDKSDNYKNDISSFNFVRQVNGIDFVSNSLNVEINKSTGKIIQYNRSWYDNVTFPSINGTINKENAFDKISSAVGFNLEYSLIDKDKVGLIYNFLNLDREYLLDPVNGTRLDFKGDVYKDYKVPEYTDISGHSCEQTVKQLLNNGYYIKSDKFNPDSNITQDNFLKYLYSPIQNYYNDEEFYNMLIKDGIIKEEEKTPNAFVSNQDASKFVIRYLKYEEIAKHSEIFINPFKDNIPEELKGYASICYGLNIIAGDNNRNFNASNNITNTEAASIIYNVLKQNKS</sequence>
<evidence type="ECO:0000256" key="1">
    <source>
        <dbReference type="ARBA" id="ARBA00022737"/>
    </source>
</evidence>
<dbReference type="PROSITE" id="PS51272">
    <property type="entry name" value="SLH"/>
    <property type="match status" value="1"/>
</dbReference>
<evidence type="ECO:0000313" key="4">
    <source>
        <dbReference type="EMBL" id="SFC85016.1"/>
    </source>
</evidence>
<dbReference type="Pfam" id="PF00395">
    <property type="entry name" value="SLH"/>
    <property type="match status" value="1"/>
</dbReference>
<dbReference type="InterPro" id="IPR032599">
    <property type="entry name" value="YcdB/YcdC_rep_domain"/>
</dbReference>
<feature type="signal peptide" evidence="2">
    <location>
        <begin position="1"/>
        <end position="24"/>
    </location>
</feature>
<gene>
    <name evidence="4" type="ORF">SAMN05421842_11112</name>
</gene>
<dbReference type="Proteomes" id="UP000199263">
    <property type="component" value="Unassembled WGS sequence"/>
</dbReference>
<keyword evidence="2" id="KW-0732">Signal</keyword>
<reference evidence="4 5" key="1">
    <citation type="submission" date="2016-10" db="EMBL/GenBank/DDBJ databases">
        <authorList>
            <person name="de Groot N.N."/>
        </authorList>
    </citation>
    <scope>NUCLEOTIDE SEQUENCE [LARGE SCALE GENOMIC DNA]</scope>
    <source>
        <strain evidence="4 5">DSM 12992</strain>
    </source>
</reference>
<dbReference type="Pfam" id="PF16244">
    <property type="entry name" value="DUF4901"/>
    <property type="match status" value="2"/>
</dbReference>
<keyword evidence="1" id="KW-0677">Repeat</keyword>
<keyword evidence="5" id="KW-1185">Reference proteome</keyword>
<dbReference type="STRING" id="119641.SAMN05421842_11112"/>